<dbReference type="PANTHER" id="PTHR46339">
    <property type="entry name" value="PROTEIN CBG15282-RELATED"/>
    <property type="match status" value="1"/>
</dbReference>
<dbReference type="InterPro" id="IPR002223">
    <property type="entry name" value="Kunitz_BPTI"/>
</dbReference>
<dbReference type="OMA" id="MGEHINP"/>
<dbReference type="Gene3D" id="4.10.410.10">
    <property type="entry name" value="Pancreatic trypsin inhibitor Kunitz domain"/>
    <property type="match status" value="5"/>
</dbReference>
<dbReference type="PRINTS" id="PR00759">
    <property type="entry name" value="BASICPTASE"/>
</dbReference>
<dbReference type="InterPro" id="IPR028150">
    <property type="entry name" value="Lustrin_cystein"/>
</dbReference>
<evidence type="ECO:0000256" key="1">
    <source>
        <dbReference type="SAM" id="MobiDB-lite"/>
    </source>
</evidence>
<dbReference type="PROSITE" id="PS50279">
    <property type="entry name" value="BPTI_KUNITZ_2"/>
    <property type="match status" value="5"/>
</dbReference>
<dbReference type="PROSITE" id="PS00280">
    <property type="entry name" value="BPTI_KUNITZ_1"/>
    <property type="match status" value="3"/>
</dbReference>
<keyword evidence="2" id="KW-0732">Signal</keyword>
<dbReference type="CDD" id="cd00109">
    <property type="entry name" value="Kunitz-type"/>
    <property type="match status" value="3"/>
</dbReference>
<feature type="signal peptide" evidence="2">
    <location>
        <begin position="1"/>
        <end position="17"/>
    </location>
</feature>
<evidence type="ECO:0000256" key="2">
    <source>
        <dbReference type="SAM" id="SignalP"/>
    </source>
</evidence>
<dbReference type="Pfam" id="PF14625">
    <property type="entry name" value="Lustrin_cystein"/>
    <property type="match status" value="13"/>
</dbReference>
<dbReference type="Proteomes" id="UP000025227">
    <property type="component" value="Unplaced"/>
</dbReference>
<dbReference type="SMART" id="SM00289">
    <property type="entry name" value="WR1"/>
    <property type="match status" value="16"/>
</dbReference>
<keyword evidence="4" id="KW-1185">Reference proteome</keyword>
<dbReference type="InterPro" id="IPR006150">
    <property type="entry name" value="Cys_repeat_1"/>
</dbReference>
<organism evidence="4 5">
    <name type="scientific">Haemonchus contortus</name>
    <name type="common">Barber pole worm</name>
    <dbReference type="NCBI Taxonomy" id="6289"/>
    <lineage>
        <taxon>Eukaryota</taxon>
        <taxon>Metazoa</taxon>
        <taxon>Ecdysozoa</taxon>
        <taxon>Nematoda</taxon>
        <taxon>Chromadorea</taxon>
        <taxon>Rhabditida</taxon>
        <taxon>Rhabditina</taxon>
        <taxon>Rhabditomorpha</taxon>
        <taxon>Strongyloidea</taxon>
        <taxon>Trichostrongylidae</taxon>
        <taxon>Haemonchus</taxon>
    </lineage>
</organism>
<dbReference type="InterPro" id="IPR020901">
    <property type="entry name" value="Prtase_inh_Kunz-CS"/>
</dbReference>
<reference evidence="5" key="1">
    <citation type="submission" date="2020-12" db="UniProtKB">
        <authorList>
            <consortium name="WormBaseParasite"/>
        </authorList>
    </citation>
    <scope>IDENTIFICATION</scope>
    <source>
        <strain evidence="5">MHco3</strain>
    </source>
</reference>
<name>A0A7I4Y2F8_HAECO</name>
<dbReference type="InterPro" id="IPR036880">
    <property type="entry name" value="Kunitz_BPTI_sf"/>
</dbReference>
<dbReference type="SMART" id="SM00131">
    <property type="entry name" value="KU"/>
    <property type="match status" value="5"/>
</dbReference>
<feature type="domain" description="BPTI/Kunitz inhibitor" evidence="3">
    <location>
        <begin position="770"/>
        <end position="822"/>
    </location>
</feature>
<dbReference type="InterPro" id="IPR006149">
    <property type="entry name" value="EB_dom"/>
</dbReference>
<evidence type="ECO:0000313" key="4">
    <source>
        <dbReference type="Proteomes" id="UP000025227"/>
    </source>
</evidence>
<sequence length="1574" mass="170139">MHRLFALTILFAGGVICKEQCRIGDDCGSCVLIQEGDKCKEEITLDSLYCDGKTNKTDLHENAFLICNLVKNRIERKICGSGQYFIDGKCRHGHVRYKRQGTAGSGRVGDFCSFNTDCLTGMFCSTGSCTCLSNFVAIQGYCYLKKNPGESGCQYAEQCSAVWPESRCEKSRCECPEDVNGIPYVQAKTRDGVICILHSGEDGDPVPKCPLPEYDDDLLTMPVSQLRNPAMTDPDDTEVEMGEHVNPLQFCTSSSTDYTTFVANGGGACVYSNDPQSSDGIYIADIYDCVTSPASMANVKTAMEGVYDLHPTTDGICCPNRAFTCIQPKREADTGSAAPAGVRPRWWYNAVTGTCEQFMWDPWDETEMQSPNNFKTREHCESYCRDTCKRGSPQYLTGNAHNEDEPIHNCQTASSCVSNFECTSIGSMQMCCPTVASICSNGGGRGYDVHRTTNFDPGVSMKRSFSLSFATSSRYYYDAEQGRCIAFTYNGALGNFNNFKSSADCELFCAKLQCKYGTPLKIGATNQRCSTNADCPSTHECQSDHNVCCPRPQAICSQPLRLGDCKQSVRRYWYNAVTRACEIFDYTGCQGNDNNFETLLECQNTCENIIPEPQCPQGDAYKDYQGNYYVCSNSGVGNSCPVNYECYFDGYVWGCCPTKAYTCTLSPHKGVTCGSGSSYRYFYNSQTQECESFQYNGCDGNSNNFATREDCEGYCSVGGCPSGGTPERNEFGQLMVCSATQVCPTTHECTSVNSGSSVVNRCCPTRSYICSLPPQQGSSCSSSAASRYYFNIVTKECTQFTYNGCSGNLNNFATIEQCNNFCLSAACTPGDVAYVNPNTNMPYECNAALSNSCPSNFVCTYDQLSSTSVCCGATHMDVCPEGEKAYVNAADMSVRECLINVEGSCPSNYLCRFNALKNRYYCCASITGDLCPAGKALFREASSKSPIRCTISSSSNQCPTGYTCQSDVPGAFQGYCCSASHLCPNKAEFYLEESSQMPRSCTVGAFITCPNGYSCQSTQTEFTTGYCCKGEVASASDGCPPNEFVYMKDGQIAACDPFNPPNAPCPNGYSCQWSISNQRYQCCGSTPITTPKSIAALGCPNNQVAYRDVATNQPRICTAASQNCPTGYFCQFSTANNQFQCCGMSGGCPNDSVAFIGITSEAQSCAIGQSSCPKGYSCQRSLTGAQLCCTTNEQVCSEKQVAVDGQCLNRVSIGEPCSNQVQCPTSAICQAGVCACPENQSYVNGICQSACGENEVDVKGTCLPKVEIGEACEADEQCQGGSTCDGSVCACPPGEDKVDGVCVKKMKSRKPATCPIAGQMPYIDRQTNNAQYCEPSIRNACPRGYSCQFSETAQQNICCGSVGPETRPRFSKITEPGAPGPDPETETDTEAPGTTTTSVPEVCEKGSAYLMNGKPKLCTNSPCPSGYKCTFSRVSKNYYCCSAFTANHGCPSGVALLFPSTGTPVQCSNVGTGSCPAGYRCIRSTTTKRFQCCSTSDNAVRRPDPRNRVVTNNNNKKDSTTGPCPAGQVQVLRIVGERIVKKCESSCPAHQVAVRGICRDKYHADDPVSMNTLP</sequence>
<dbReference type="InterPro" id="IPR053014">
    <property type="entry name" value="Cuticle_assoc_divergent"/>
</dbReference>
<dbReference type="SUPFAM" id="SSF57362">
    <property type="entry name" value="BPTI-like"/>
    <property type="match status" value="5"/>
</dbReference>
<feature type="region of interest" description="Disordered" evidence="1">
    <location>
        <begin position="1370"/>
        <end position="1397"/>
    </location>
</feature>
<proteinExistence type="predicted"/>
<feature type="domain" description="BPTI/Kunitz inhibitor" evidence="3">
    <location>
        <begin position="663"/>
        <end position="715"/>
    </location>
</feature>
<protein>
    <submittedName>
        <fullName evidence="5">Kunitz/Bovine pancreatic trypsin inhibitor domain protein</fullName>
    </submittedName>
</protein>
<feature type="chain" id="PRO_5029554398" evidence="2">
    <location>
        <begin position="18"/>
        <end position="1574"/>
    </location>
</feature>
<evidence type="ECO:0000259" key="3">
    <source>
        <dbReference type="PROSITE" id="PS50279"/>
    </source>
</evidence>
<accession>A0A7I4Y2F8</accession>
<dbReference type="Pfam" id="PF01683">
    <property type="entry name" value="EB"/>
    <property type="match status" value="3"/>
</dbReference>
<dbReference type="PANTHER" id="PTHR46339:SF7">
    <property type="entry name" value="BPTI_KUNITZ INHIBITOR DOMAIN-CONTAINING PROTEIN"/>
    <property type="match status" value="1"/>
</dbReference>
<feature type="region of interest" description="Disordered" evidence="1">
    <location>
        <begin position="1504"/>
        <end position="1524"/>
    </location>
</feature>
<feature type="domain" description="BPTI/Kunitz inhibitor" evidence="3">
    <location>
        <begin position="556"/>
        <end position="606"/>
    </location>
</feature>
<feature type="domain" description="BPTI/Kunitz inhibitor" evidence="3">
    <location>
        <begin position="474"/>
        <end position="509"/>
    </location>
</feature>
<dbReference type="OrthoDB" id="5950222at2759"/>
<dbReference type="GO" id="GO:0004867">
    <property type="term" value="F:serine-type endopeptidase inhibitor activity"/>
    <property type="evidence" value="ECO:0007669"/>
    <property type="project" value="InterPro"/>
</dbReference>
<dbReference type="Pfam" id="PF00014">
    <property type="entry name" value="Kunitz_BPTI"/>
    <property type="match status" value="5"/>
</dbReference>
<feature type="domain" description="BPTI/Kunitz inhibitor" evidence="3">
    <location>
        <begin position="325"/>
        <end position="384"/>
    </location>
</feature>
<dbReference type="WBParaSite" id="HCON_00034760-00001">
    <property type="protein sequence ID" value="HCON_00034760-00001"/>
    <property type="gene ID" value="HCON_00034760"/>
</dbReference>
<evidence type="ECO:0000313" key="5">
    <source>
        <dbReference type="WBParaSite" id="HCON_00034760-00001"/>
    </source>
</evidence>